<organism evidence="3 4">
    <name type="scientific">Orchesella cincta</name>
    <name type="common">Springtail</name>
    <name type="synonym">Podura cincta</name>
    <dbReference type="NCBI Taxonomy" id="48709"/>
    <lineage>
        <taxon>Eukaryota</taxon>
        <taxon>Metazoa</taxon>
        <taxon>Ecdysozoa</taxon>
        <taxon>Arthropoda</taxon>
        <taxon>Hexapoda</taxon>
        <taxon>Collembola</taxon>
        <taxon>Entomobryomorpha</taxon>
        <taxon>Entomobryoidea</taxon>
        <taxon>Orchesellidae</taxon>
        <taxon>Orchesellinae</taxon>
        <taxon>Orchesella</taxon>
    </lineage>
</organism>
<dbReference type="Pfam" id="PF00567">
    <property type="entry name" value="TUDOR"/>
    <property type="match status" value="1"/>
</dbReference>
<feature type="region of interest" description="Disordered" evidence="1">
    <location>
        <begin position="104"/>
        <end position="178"/>
    </location>
</feature>
<feature type="compositionally biased region" description="Basic and acidic residues" evidence="1">
    <location>
        <begin position="129"/>
        <end position="147"/>
    </location>
</feature>
<protein>
    <submittedName>
        <fullName evidence="3">Nuclease domain-containing protein 1</fullName>
    </submittedName>
</protein>
<comment type="caution">
    <text evidence="3">The sequence shown here is derived from an EMBL/GenBank/DDBJ whole genome shotgun (WGS) entry which is preliminary data.</text>
</comment>
<dbReference type="STRING" id="48709.A0A1D2NBB5"/>
<dbReference type="PANTHER" id="PTHR22948:SF29">
    <property type="entry name" value="FI02030P-RELATED"/>
    <property type="match status" value="1"/>
</dbReference>
<dbReference type="GO" id="GO:0005737">
    <property type="term" value="C:cytoplasm"/>
    <property type="evidence" value="ECO:0007669"/>
    <property type="project" value="UniProtKB-ARBA"/>
</dbReference>
<dbReference type="Gene3D" id="2.40.50.90">
    <property type="match status" value="1"/>
</dbReference>
<dbReference type="OrthoDB" id="9989103at2759"/>
<dbReference type="InterPro" id="IPR035437">
    <property type="entry name" value="SNase_OB-fold_sf"/>
</dbReference>
<gene>
    <name evidence="3" type="ORF">Ocin01_04123</name>
</gene>
<accession>A0A1D2NBB5</accession>
<reference evidence="3 4" key="1">
    <citation type="journal article" date="2016" name="Genome Biol. Evol.">
        <title>Gene Family Evolution Reflects Adaptation to Soil Environmental Stressors in the Genome of the Collembolan Orchesella cincta.</title>
        <authorList>
            <person name="Faddeeva-Vakhrusheva A."/>
            <person name="Derks M.F."/>
            <person name="Anvar S.Y."/>
            <person name="Agamennone V."/>
            <person name="Suring W."/>
            <person name="Smit S."/>
            <person name="van Straalen N.M."/>
            <person name="Roelofs D."/>
        </authorList>
    </citation>
    <scope>NUCLEOTIDE SEQUENCE [LARGE SCALE GENOMIC DNA]</scope>
    <source>
        <tissue evidence="3">Mixed pool</tissue>
    </source>
</reference>
<dbReference type="Proteomes" id="UP000094527">
    <property type="component" value="Unassembled WGS sequence"/>
</dbReference>
<dbReference type="SUPFAM" id="SSF63748">
    <property type="entry name" value="Tudor/PWWP/MBT"/>
    <property type="match status" value="1"/>
</dbReference>
<dbReference type="InterPro" id="IPR002999">
    <property type="entry name" value="Tudor"/>
</dbReference>
<evidence type="ECO:0000313" key="3">
    <source>
        <dbReference type="EMBL" id="ODN02550.1"/>
    </source>
</evidence>
<evidence type="ECO:0000256" key="1">
    <source>
        <dbReference type="SAM" id="MobiDB-lite"/>
    </source>
</evidence>
<sequence length="393" mass="44018">MSFSRASSGMRLLNTPDNCGSIKGIPCKNVRCDQEILCVNNEDYYCSRDCYSIKLEREQIEVDTTAVKFKRRTIIGRGGTGLLNDRGALDRLIIRVDSQFGRTVTSHKGSIGGVQKKSKKKGQPLDPEELLRKQKKEEDKRRLRELLNNDVDAGSSDETTSSSDDDLDEAQSSAVNSVICPPHPPLVTEEGKLLKAYVVNIVSPWEIHIQTGKMIQKTGEIEAICNRVEGLDPRLVDENWSPQVGGVCCAKFEDKMYRAKILEKDGNTFRVLYIDYGNKELVPCIELHQLNPEVTLIPAQCIFFRLSNVKPKTHWENDAGNSDVIKFTVEHLEGAVVGLHIDAVERNEVHVGKLKIISSLSGLIEGDFGEALVKRNLADPDSYYLEELKNLQF</sequence>
<name>A0A1D2NBB5_ORCCI</name>
<dbReference type="EMBL" id="LJIJ01000106">
    <property type="protein sequence ID" value="ODN02550.1"/>
    <property type="molecule type" value="Genomic_DNA"/>
</dbReference>
<dbReference type="InterPro" id="IPR050621">
    <property type="entry name" value="Tudor_domain_containing"/>
</dbReference>
<dbReference type="AlphaFoldDB" id="A0A1D2NBB5"/>
<feature type="domain" description="Tudor" evidence="2">
    <location>
        <begin position="241"/>
        <end position="297"/>
    </location>
</feature>
<dbReference type="SMART" id="SM00333">
    <property type="entry name" value="TUDOR"/>
    <property type="match status" value="1"/>
</dbReference>
<evidence type="ECO:0000259" key="2">
    <source>
        <dbReference type="PROSITE" id="PS50304"/>
    </source>
</evidence>
<dbReference type="Gene3D" id="2.30.30.140">
    <property type="match status" value="1"/>
</dbReference>
<dbReference type="PROSITE" id="PS50304">
    <property type="entry name" value="TUDOR"/>
    <property type="match status" value="1"/>
</dbReference>
<dbReference type="PANTHER" id="PTHR22948">
    <property type="entry name" value="TUDOR DOMAIN CONTAINING PROTEIN"/>
    <property type="match status" value="1"/>
</dbReference>
<keyword evidence="4" id="KW-1185">Reference proteome</keyword>
<evidence type="ECO:0000313" key="4">
    <source>
        <dbReference type="Proteomes" id="UP000094527"/>
    </source>
</evidence>
<proteinExistence type="predicted"/>